<reference evidence="1 2" key="1">
    <citation type="submission" date="2020-08" db="EMBL/GenBank/DDBJ databases">
        <title>Genomic Encyclopedia of Type Strains, Phase IV (KMG-V): Genome sequencing to study the core and pangenomes of soil and plant-associated prokaryotes.</title>
        <authorList>
            <person name="Whitman W."/>
        </authorList>
    </citation>
    <scope>NUCLEOTIDE SEQUENCE [LARGE SCALE GENOMIC DNA]</scope>
    <source>
        <strain evidence="1 2">SEMIA 4064</strain>
    </source>
</reference>
<accession>A0A7W8XXJ2</accession>
<evidence type="ECO:0000313" key="2">
    <source>
        <dbReference type="Proteomes" id="UP000549882"/>
    </source>
</evidence>
<evidence type="ECO:0000313" key="1">
    <source>
        <dbReference type="EMBL" id="MBB5577200.1"/>
    </source>
</evidence>
<sequence length="95" mass="10517">MQAKTDVQDKILQLVNLKGDVSMESTRPTIQISAPQHAANNPYRVVEREEVLAEAFREFVLTAMAAGWKESEVALTLADIADDYVMALARRIAAN</sequence>
<dbReference type="AlphaFoldDB" id="A0A7W8XXJ2"/>
<gene>
    <name evidence="1" type="ORF">GGD50_005851</name>
</gene>
<proteinExistence type="predicted"/>
<protein>
    <submittedName>
        <fullName evidence="1">Uncharacterized protein</fullName>
    </submittedName>
</protein>
<dbReference type="EMBL" id="JACHBI010000017">
    <property type="protein sequence ID" value="MBB5577200.1"/>
    <property type="molecule type" value="Genomic_DNA"/>
</dbReference>
<organism evidence="1 2">
    <name type="scientific">Rhizobium paranaense</name>
    <dbReference type="NCBI Taxonomy" id="1650438"/>
    <lineage>
        <taxon>Bacteria</taxon>
        <taxon>Pseudomonadati</taxon>
        <taxon>Pseudomonadota</taxon>
        <taxon>Alphaproteobacteria</taxon>
        <taxon>Hyphomicrobiales</taxon>
        <taxon>Rhizobiaceae</taxon>
        <taxon>Rhizobium/Agrobacterium group</taxon>
        <taxon>Rhizobium</taxon>
    </lineage>
</organism>
<comment type="caution">
    <text evidence="1">The sequence shown here is derived from an EMBL/GenBank/DDBJ whole genome shotgun (WGS) entry which is preliminary data.</text>
</comment>
<keyword evidence="2" id="KW-1185">Reference proteome</keyword>
<dbReference type="Proteomes" id="UP000549882">
    <property type="component" value="Unassembled WGS sequence"/>
</dbReference>
<name>A0A7W8XXJ2_9HYPH</name>